<feature type="repeat" description="PPR" evidence="3">
    <location>
        <begin position="36"/>
        <end position="70"/>
    </location>
</feature>
<reference evidence="4 5" key="1">
    <citation type="journal article" date="2018" name="Mol. Plant">
        <title>The genome of Artemisia annua provides insight into the evolution of Asteraceae family and artemisinin biosynthesis.</title>
        <authorList>
            <person name="Shen Q."/>
            <person name="Zhang L."/>
            <person name="Liao Z."/>
            <person name="Wang S."/>
            <person name="Yan T."/>
            <person name="Shi P."/>
            <person name="Liu M."/>
            <person name="Fu X."/>
            <person name="Pan Q."/>
            <person name="Wang Y."/>
            <person name="Lv Z."/>
            <person name="Lu X."/>
            <person name="Zhang F."/>
            <person name="Jiang W."/>
            <person name="Ma Y."/>
            <person name="Chen M."/>
            <person name="Hao X."/>
            <person name="Li L."/>
            <person name="Tang Y."/>
            <person name="Lv G."/>
            <person name="Zhou Y."/>
            <person name="Sun X."/>
            <person name="Brodelius P.E."/>
            <person name="Rose J.K.C."/>
            <person name="Tang K."/>
        </authorList>
    </citation>
    <scope>NUCLEOTIDE SEQUENCE [LARGE SCALE GENOMIC DNA]</scope>
    <source>
        <strain evidence="5">cv. Huhao1</strain>
        <tissue evidence="4">Leaf</tissue>
    </source>
</reference>
<evidence type="ECO:0000256" key="2">
    <source>
        <dbReference type="ARBA" id="ARBA00061659"/>
    </source>
</evidence>
<dbReference type="InterPro" id="IPR002885">
    <property type="entry name" value="PPR_rpt"/>
</dbReference>
<gene>
    <name evidence="4" type="ORF">CTI12_AA202710</name>
</gene>
<name>A0A2U1P200_ARTAN</name>
<evidence type="ECO:0000313" key="4">
    <source>
        <dbReference type="EMBL" id="PWA79710.1"/>
    </source>
</evidence>
<dbReference type="PROSITE" id="PS51375">
    <property type="entry name" value="PPR"/>
    <property type="match status" value="6"/>
</dbReference>
<evidence type="ECO:0000256" key="1">
    <source>
        <dbReference type="ARBA" id="ARBA00022737"/>
    </source>
</evidence>
<dbReference type="GO" id="GO:0003723">
    <property type="term" value="F:RNA binding"/>
    <property type="evidence" value="ECO:0007669"/>
    <property type="project" value="InterPro"/>
</dbReference>
<feature type="repeat" description="PPR" evidence="3">
    <location>
        <begin position="331"/>
        <end position="365"/>
    </location>
</feature>
<feature type="repeat" description="PPR" evidence="3">
    <location>
        <begin position="5"/>
        <end position="35"/>
    </location>
</feature>
<dbReference type="NCBIfam" id="TIGR00756">
    <property type="entry name" value="PPR"/>
    <property type="match status" value="8"/>
</dbReference>
<feature type="repeat" description="PPR" evidence="3">
    <location>
        <begin position="300"/>
        <end position="330"/>
    </location>
</feature>
<feature type="repeat" description="PPR" evidence="3">
    <location>
        <begin position="432"/>
        <end position="466"/>
    </location>
</feature>
<proteinExistence type="inferred from homology"/>
<dbReference type="EMBL" id="PKPP01001818">
    <property type="protein sequence ID" value="PWA79710.1"/>
    <property type="molecule type" value="Genomic_DNA"/>
</dbReference>
<protein>
    <submittedName>
        <fullName evidence="4">Pentatricopeptide repeat-containing protein</fullName>
    </submittedName>
</protein>
<dbReference type="FunFam" id="1.25.40.10:FF:000797">
    <property type="entry name" value="Pentatricopeptide repeat-containing protein chloroplastic"/>
    <property type="match status" value="1"/>
</dbReference>
<accession>A0A2U1P200</accession>
<dbReference type="FunFam" id="1.25.40.10:FF:000205">
    <property type="entry name" value="Pentatricopeptide repeat-containing protein, mitochondrial"/>
    <property type="match status" value="1"/>
</dbReference>
<keyword evidence="5" id="KW-1185">Reference proteome</keyword>
<dbReference type="InterPro" id="IPR046848">
    <property type="entry name" value="E_motif"/>
</dbReference>
<dbReference type="InterPro" id="IPR011990">
    <property type="entry name" value="TPR-like_helical_dom_sf"/>
</dbReference>
<dbReference type="OrthoDB" id="772568at2759"/>
<dbReference type="STRING" id="35608.A0A2U1P200"/>
<dbReference type="Gene3D" id="1.25.40.10">
    <property type="entry name" value="Tetratricopeptide repeat domain"/>
    <property type="match status" value="5"/>
</dbReference>
<keyword evidence="1" id="KW-0677">Repeat</keyword>
<dbReference type="PANTHER" id="PTHR47926">
    <property type="entry name" value="PENTATRICOPEPTIDE REPEAT-CONTAINING PROTEIN"/>
    <property type="match status" value="1"/>
</dbReference>
<comment type="caution">
    <text evidence="4">The sequence shown here is derived from an EMBL/GenBank/DDBJ whole genome shotgun (WGS) entry which is preliminary data.</text>
</comment>
<dbReference type="Proteomes" id="UP000245207">
    <property type="component" value="Unassembled WGS sequence"/>
</dbReference>
<dbReference type="Pfam" id="PF20431">
    <property type="entry name" value="E_motif"/>
    <property type="match status" value="1"/>
</dbReference>
<organism evidence="4 5">
    <name type="scientific">Artemisia annua</name>
    <name type="common">Sweet wormwood</name>
    <dbReference type="NCBI Taxonomy" id="35608"/>
    <lineage>
        <taxon>Eukaryota</taxon>
        <taxon>Viridiplantae</taxon>
        <taxon>Streptophyta</taxon>
        <taxon>Embryophyta</taxon>
        <taxon>Tracheophyta</taxon>
        <taxon>Spermatophyta</taxon>
        <taxon>Magnoliopsida</taxon>
        <taxon>eudicotyledons</taxon>
        <taxon>Gunneridae</taxon>
        <taxon>Pentapetalae</taxon>
        <taxon>asterids</taxon>
        <taxon>campanulids</taxon>
        <taxon>Asterales</taxon>
        <taxon>Asteraceae</taxon>
        <taxon>Asteroideae</taxon>
        <taxon>Anthemideae</taxon>
        <taxon>Artemisiinae</taxon>
        <taxon>Artemisia</taxon>
    </lineage>
</organism>
<dbReference type="InterPro" id="IPR046960">
    <property type="entry name" value="PPR_At4g14850-like_plant"/>
</dbReference>
<dbReference type="GO" id="GO:0005739">
    <property type="term" value="C:mitochondrion"/>
    <property type="evidence" value="ECO:0007669"/>
    <property type="project" value="UniProtKB-ARBA"/>
</dbReference>
<feature type="repeat" description="PPR" evidence="3">
    <location>
        <begin position="199"/>
        <end position="233"/>
    </location>
</feature>
<dbReference type="GO" id="GO:0009451">
    <property type="term" value="P:RNA modification"/>
    <property type="evidence" value="ECO:0007669"/>
    <property type="project" value="InterPro"/>
</dbReference>
<comment type="similarity">
    <text evidence="2">Belongs to the PPR family. PCMP-E subfamily.</text>
</comment>
<dbReference type="AlphaFoldDB" id="A0A2U1P200"/>
<dbReference type="Pfam" id="PF13041">
    <property type="entry name" value="PPR_2"/>
    <property type="match status" value="1"/>
</dbReference>
<dbReference type="PANTHER" id="PTHR47926:SF392">
    <property type="entry name" value="PENTATRICOPEPTIDE REPEAT-CONTAINING PROTEIN"/>
    <property type="match status" value="1"/>
</dbReference>
<sequence>MPQRNYFTWNSMLEGYVRSSNHEAALRIFSAMPQKNSFSWNVVISGFVKAGNLNMARRFFDEMDVKDGVACNSMIHGYAQNGLSFEAVSLFRDMKYSACDVDVFVLATVFGACTDLLALKLGKVIHGGVIVQGVKFDPVLGSSVVNMYGKCGDLDSASLVLRSLPYPDDFSLTSLIWAYCNSGRVDDAKRVFCMKNDPCVALWNSLIAGYIVNNMAMEALVLFGEMRRHGTREDTSTIATVLSACDYLGVLDYGMQMHAHACKFGVTHDLIVASVLVDIYAKCGRPNSACELFSELNTYDTILLNSMITIYCNCGRCEDAKRVFQSIPSKSLISWNSIISGLGQNGYPTEALAYFSELNKTGFKIDQFSLSSAISACGTISSLELGEQLFARAMVIGLQSENFVSTSLIDIFCKCGLIENGRKVFDQMVQSDIASWNSMLMGYATNGYGTEALNLFDDMIKVGVTPTDITFTAVLSACDHCGLFEEGLKWFNAMKHEYFIEPRIEHYSCMIDLFARVGRLEEAINVLTDMPFDADASMWSSILRGCSAHEDTVLGKKVAEKITMIDPKNPDAYVQLASIFATSGEWGRSEQLRKLMTTERIQKVPGTSWVDR</sequence>
<evidence type="ECO:0000256" key="3">
    <source>
        <dbReference type="PROSITE-ProRule" id="PRU00708"/>
    </source>
</evidence>
<evidence type="ECO:0000313" key="5">
    <source>
        <dbReference type="Proteomes" id="UP000245207"/>
    </source>
</evidence>
<dbReference type="Pfam" id="PF01535">
    <property type="entry name" value="PPR"/>
    <property type="match status" value="9"/>
</dbReference>